<dbReference type="EMBL" id="JBHUDC010000008">
    <property type="protein sequence ID" value="MFD1514605.1"/>
    <property type="molecule type" value="Genomic_DNA"/>
</dbReference>
<reference evidence="1 2" key="1">
    <citation type="journal article" date="2019" name="Int. J. Syst. Evol. Microbiol.">
        <title>The Global Catalogue of Microorganisms (GCM) 10K type strain sequencing project: providing services to taxonomists for standard genome sequencing and annotation.</title>
        <authorList>
            <consortium name="The Broad Institute Genomics Platform"/>
            <consortium name="The Broad Institute Genome Sequencing Center for Infectious Disease"/>
            <person name="Wu L."/>
            <person name="Ma J."/>
        </authorList>
    </citation>
    <scope>NUCLEOTIDE SEQUENCE [LARGE SCALE GENOMIC DNA]</scope>
    <source>
        <strain evidence="1 2">CGMCC 1.12563</strain>
    </source>
</reference>
<keyword evidence="2" id="KW-1185">Reference proteome</keyword>
<dbReference type="InterPro" id="IPR007497">
    <property type="entry name" value="SIMPL/DUF541"/>
</dbReference>
<dbReference type="Pfam" id="PF04402">
    <property type="entry name" value="SIMPL"/>
    <property type="match status" value="1"/>
</dbReference>
<proteinExistence type="predicted"/>
<organism evidence="1 2">
    <name type="scientific">Halomarina rubra</name>
    <dbReference type="NCBI Taxonomy" id="2071873"/>
    <lineage>
        <taxon>Archaea</taxon>
        <taxon>Methanobacteriati</taxon>
        <taxon>Methanobacteriota</taxon>
        <taxon>Stenosarchaea group</taxon>
        <taxon>Halobacteria</taxon>
        <taxon>Halobacteriales</taxon>
        <taxon>Natronomonadaceae</taxon>
        <taxon>Halomarina</taxon>
    </lineage>
</organism>
<sequence>MSDTVTVTVDGRDERAPDVAVAVLLVRTADADLTTAREGTDRRTERLFEILADRGVPDDAVQTANYRVTRERDHSERPPVPGDYVVTHRVVVETPALDGVGDLLADCIDGAATELSSLTYSLLTPTEREARVAALDDAMAVARTHAEALAAAEQRSVGAVESVTAGDPETVEPRTVEAAQESGTTRVGPRPGPVETTVSVTVSYELV</sequence>
<name>A0ABD6AXH4_9EURY</name>
<dbReference type="Proteomes" id="UP001597187">
    <property type="component" value="Unassembled WGS sequence"/>
</dbReference>
<evidence type="ECO:0000313" key="2">
    <source>
        <dbReference type="Proteomes" id="UP001597187"/>
    </source>
</evidence>
<accession>A0ABD6AXH4</accession>
<dbReference type="PANTHER" id="PTHR34387">
    <property type="entry name" value="SLR1258 PROTEIN"/>
    <property type="match status" value="1"/>
</dbReference>
<dbReference type="Gene3D" id="3.30.110.170">
    <property type="entry name" value="Protein of unknown function (DUF541), domain 1"/>
    <property type="match status" value="1"/>
</dbReference>
<protein>
    <submittedName>
        <fullName evidence="1">SIMPL domain-containing protein</fullName>
    </submittedName>
</protein>
<dbReference type="PANTHER" id="PTHR34387:SF2">
    <property type="entry name" value="SLR1258 PROTEIN"/>
    <property type="match status" value="1"/>
</dbReference>
<dbReference type="Gene3D" id="3.30.70.2970">
    <property type="entry name" value="Protein of unknown function (DUF541), domain 2"/>
    <property type="match status" value="1"/>
</dbReference>
<dbReference type="RefSeq" id="WP_250874547.1">
    <property type="nucleotide sequence ID" value="NZ_JALXFV010000008.1"/>
</dbReference>
<evidence type="ECO:0000313" key="1">
    <source>
        <dbReference type="EMBL" id="MFD1514605.1"/>
    </source>
</evidence>
<dbReference type="AlphaFoldDB" id="A0ABD6AXH4"/>
<dbReference type="InterPro" id="IPR052022">
    <property type="entry name" value="26kDa_periplasmic_antigen"/>
</dbReference>
<comment type="caution">
    <text evidence="1">The sequence shown here is derived from an EMBL/GenBank/DDBJ whole genome shotgun (WGS) entry which is preliminary data.</text>
</comment>
<gene>
    <name evidence="1" type="ORF">ACFSBT_15090</name>
</gene>